<dbReference type="InterPro" id="IPR050680">
    <property type="entry name" value="YpeA/RimI_acetyltransf"/>
</dbReference>
<dbReference type="Pfam" id="PF00583">
    <property type="entry name" value="Acetyltransf_1"/>
    <property type="match status" value="1"/>
</dbReference>
<evidence type="ECO:0000256" key="2">
    <source>
        <dbReference type="ARBA" id="ARBA00023315"/>
    </source>
</evidence>
<dbReference type="InterPro" id="IPR000182">
    <property type="entry name" value="GNAT_dom"/>
</dbReference>
<keyword evidence="1" id="KW-0808">Transferase</keyword>
<dbReference type="InterPro" id="IPR016181">
    <property type="entry name" value="Acyl_CoA_acyltransferase"/>
</dbReference>
<dbReference type="Gene3D" id="3.40.630.30">
    <property type="match status" value="1"/>
</dbReference>
<accession>A0ABT2APC1</accession>
<keyword evidence="2" id="KW-0012">Acyltransferase</keyword>
<reference evidence="4 5" key="1">
    <citation type="submission" date="2022-08" db="EMBL/GenBank/DDBJ databases">
        <title>Reclassification of Massilia species as members of the genera Telluria, Duganella, Pseudoduganella, Mokoshia gen. nov. and Zemynaea gen. nov. using orthogonal and non-orthogonal genome-based approaches.</title>
        <authorList>
            <person name="Bowman J.P."/>
        </authorList>
    </citation>
    <scope>NUCLEOTIDE SEQUENCE [LARGE SCALE GENOMIC DNA]</scope>
    <source>
        <strain evidence="4 5">JCM 31661</strain>
    </source>
</reference>
<name>A0ABT2APC1_9BURK</name>
<evidence type="ECO:0000259" key="3">
    <source>
        <dbReference type="PROSITE" id="PS51186"/>
    </source>
</evidence>
<dbReference type="PANTHER" id="PTHR43420">
    <property type="entry name" value="ACETYLTRANSFERASE"/>
    <property type="match status" value="1"/>
</dbReference>
<sequence length="168" mass="17700">MTANDPESVEATSREGIHVLAVEAHADYRDANVIVQGLIDFNAAHTGGATPRELVVTVRDEAGRVAGGLVGDTYVGWLQVHALWVGEALRGRGIGRDILHAAEEEALRRGCGQAFLETLSFQALAFYEKLGYTVSSRLEGFPPGGARYALVKTLASPADRAPASAGAA</sequence>
<proteinExistence type="predicted"/>
<dbReference type="RefSeq" id="WP_258829095.1">
    <property type="nucleotide sequence ID" value="NZ_JANUHA010000012.1"/>
</dbReference>
<evidence type="ECO:0000313" key="5">
    <source>
        <dbReference type="Proteomes" id="UP001206572"/>
    </source>
</evidence>
<keyword evidence="5" id="KW-1185">Reference proteome</keyword>
<gene>
    <name evidence="4" type="ORF">NX780_17145</name>
</gene>
<dbReference type="SUPFAM" id="SSF55729">
    <property type="entry name" value="Acyl-CoA N-acyltransferases (Nat)"/>
    <property type="match status" value="1"/>
</dbReference>
<dbReference type="CDD" id="cd04301">
    <property type="entry name" value="NAT_SF"/>
    <property type="match status" value="1"/>
</dbReference>
<comment type="caution">
    <text evidence="4">The sequence shown here is derived from an EMBL/GenBank/DDBJ whole genome shotgun (WGS) entry which is preliminary data.</text>
</comment>
<feature type="domain" description="N-acetyltransferase" evidence="3">
    <location>
        <begin position="6"/>
        <end position="155"/>
    </location>
</feature>
<evidence type="ECO:0000256" key="1">
    <source>
        <dbReference type="ARBA" id="ARBA00022679"/>
    </source>
</evidence>
<dbReference type="EMBL" id="JANUHA010000012">
    <property type="protein sequence ID" value="MCS0598078.1"/>
    <property type="molecule type" value="Genomic_DNA"/>
</dbReference>
<organism evidence="4 5">
    <name type="scientific">Massilia agri</name>
    <dbReference type="NCBI Taxonomy" id="1886785"/>
    <lineage>
        <taxon>Bacteria</taxon>
        <taxon>Pseudomonadati</taxon>
        <taxon>Pseudomonadota</taxon>
        <taxon>Betaproteobacteria</taxon>
        <taxon>Burkholderiales</taxon>
        <taxon>Oxalobacteraceae</taxon>
        <taxon>Telluria group</taxon>
        <taxon>Massilia</taxon>
    </lineage>
</organism>
<protein>
    <submittedName>
        <fullName evidence="4">GNAT family N-acetyltransferase</fullName>
    </submittedName>
</protein>
<dbReference type="Proteomes" id="UP001206572">
    <property type="component" value="Unassembled WGS sequence"/>
</dbReference>
<evidence type="ECO:0000313" key="4">
    <source>
        <dbReference type="EMBL" id="MCS0598078.1"/>
    </source>
</evidence>
<dbReference type="PROSITE" id="PS51186">
    <property type="entry name" value="GNAT"/>
    <property type="match status" value="1"/>
</dbReference>